<dbReference type="InterPro" id="IPR000565">
    <property type="entry name" value="Topo_IIA_B"/>
</dbReference>
<dbReference type="InterPro" id="IPR020568">
    <property type="entry name" value="Ribosomal_Su5_D2-typ_SF"/>
</dbReference>
<dbReference type="InterPro" id="IPR013760">
    <property type="entry name" value="Topo_IIA-like_dom_sf"/>
</dbReference>
<dbReference type="EC" id="5.6.2.2" evidence="4"/>
<evidence type="ECO:0000259" key="13">
    <source>
        <dbReference type="PROSITE" id="PS50880"/>
    </source>
</evidence>
<dbReference type="InterPro" id="IPR001241">
    <property type="entry name" value="Topo_IIA"/>
</dbReference>
<dbReference type="GO" id="GO:0003677">
    <property type="term" value="F:DNA binding"/>
    <property type="evidence" value="ECO:0007669"/>
    <property type="project" value="UniProtKB-KW"/>
</dbReference>
<dbReference type="AlphaFoldDB" id="A0A9D9D9W5"/>
<evidence type="ECO:0000256" key="2">
    <source>
        <dbReference type="ARBA" id="ARBA00001946"/>
    </source>
</evidence>
<feature type="compositionally biased region" description="Basic and acidic residues" evidence="12">
    <location>
        <begin position="12"/>
        <end position="34"/>
    </location>
</feature>
<dbReference type="SUPFAM" id="SSF56719">
    <property type="entry name" value="Type II DNA topoisomerase"/>
    <property type="match status" value="1"/>
</dbReference>
<dbReference type="PRINTS" id="PR01159">
    <property type="entry name" value="DNAGYRASEB"/>
</dbReference>
<reference evidence="14" key="1">
    <citation type="submission" date="2020-10" db="EMBL/GenBank/DDBJ databases">
        <authorList>
            <person name="Gilroy R."/>
        </authorList>
    </citation>
    <scope>NUCLEOTIDE SEQUENCE</scope>
    <source>
        <strain evidence="14">1748</strain>
    </source>
</reference>
<dbReference type="InterPro" id="IPR013506">
    <property type="entry name" value="Topo_IIA_bsu_dom2"/>
</dbReference>
<keyword evidence="6" id="KW-0547">Nucleotide-binding</keyword>
<organism evidence="14 15">
    <name type="scientific">Candidatus Scatoplasma merdavium</name>
    <dbReference type="NCBI Taxonomy" id="2840932"/>
    <lineage>
        <taxon>Bacteria</taxon>
        <taxon>Bacillati</taxon>
        <taxon>Bacillota</taxon>
        <taxon>Bacilli</taxon>
        <taxon>Bacillales</taxon>
        <taxon>Candidatus Scatoplasma</taxon>
    </lineage>
</organism>
<evidence type="ECO:0000256" key="4">
    <source>
        <dbReference type="ARBA" id="ARBA00012895"/>
    </source>
</evidence>
<sequence length="668" mass="74538">MVEEEKTEEEVEKVSFEKIDAQKEQEQEKAKEDYSGSDIQVLKGLQPVRERPGMYIGTTSSRGLHHLIREIVDNAVDEALAGYCHNIVVTLEKDGSCSVSDDGRGIPVDIVPDTGLSGVETVYTVLHAGGKFEGSSGYKVSGGLHGVGASVVNALSTCVTVTVYKNGKIYQIKFENGGHTVEPGLHVIGECDENKTGTLVNFVPDPTIFKETVVFQVSEVREYIRQTAYLNRGLSLTLIDNREDEQLKETYCYNGGIAEYVNFINAGKKVCFPEVLYFDGKAQGVFVECAMQPTTSSTYTIKSFCNNIRTAGGGTHEDGFRLALMREVNNYFRMRGWLKKDEQSFTFDDLTEGLTVVISVKHPDPQYEGQVKDKLGNDEVRKIVSSIVGVQLRDYLENNPKIGKILYDRVLIAFKGRKAAEKARNAVVGKSSISGIPDKLADCISKDPNERELFIVEGNSAGGSAKNGRDAYTQAILPLRGKILNIEKASATRIEKNAEIENMIQAIGAGYGPNFDISKAKYHKVIIMTDADVDGSHIRILLLTFFYRYMKPLIENGYVYIAQPPLYKLTYQGHDYYCFKEEELEELRKKLPENAKYSLQRYKGLGEMDASQLSETTMDKDKRLMWKVRVEDAEDADNALTNLMGENVVPRKDFITANAKFVKNLDIN</sequence>
<comment type="similarity">
    <text evidence="3">Belongs to the type II topoisomerase GyrB family.</text>
</comment>
<dbReference type="SMART" id="SM00433">
    <property type="entry name" value="TOP2c"/>
    <property type="match status" value="1"/>
</dbReference>
<dbReference type="Pfam" id="PF01751">
    <property type="entry name" value="Toprim"/>
    <property type="match status" value="1"/>
</dbReference>
<dbReference type="Proteomes" id="UP000823629">
    <property type="component" value="Unassembled WGS sequence"/>
</dbReference>
<dbReference type="InterPro" id="IPR018522">
    <property type="entry name" value="TopoIIA_CS"/>
</dbReference>
<evidence type="ECO:0000313" key="14">
    <source>
        <dbReference type="EMBL" id="MBO8414151.1"/>
    </source>
</evidence>
<dbReference type="SMART" id="SM00387">
    <property type="entry name" value="HATPase_c"/>
    <property type="match status" value="1"/>
</dbReference>
<dbReference type="FunFam" id="3.30.565.10:FF:000002">
    <property type="entry name" value="DNA gyrase subunit B"/>
    <property type="match status" value="1"/>
</dbReference>
<dbReference type="GO" id="GO:0046872">
    <property type="term" value="F:metal ion binding"/>
    <property type="evidence" value="ECO:0007669"/>
    <property type="project" value="UniProtKB-KW"/>
</dbReference>
<dbReference type="NCBIfam" id="NF004189">
    <property type="entry name" value="PRK05644.1"/>
    <property type="match status" value="1"/>
</dbReference>
<gene>
    <name evidence="14" type="ORF">IAC78_01540</name>
</gene>
<dbReference type="InterPro" id="IPR036890">
    <property type="entry name" value="HATPase_C_sf"/>
</dbReference>
<dbReference type="GO" id="GO:0006265">
    <property type="term" value="P:DNA topological change"/>
    <property type="evidence" value="ECO:0007669"/>
    <property type="project" value="InterPro"/>
</dbReference>
<dbReference type="Pfam" id="PF00986">
    <property type="entry name" value="DNA_gyraseB_C"/>
    <property type="match status" value="1"/>
</dbReference>
<keyword evidence="10" id="KW-0238">DNA-binding</keyword>
<dbReference type="SUPFAM" id="SSF55874">
    <property type="entry name" value="ATPase domain of HSP90 chaperone/DNA topoisomerase II/histidine kinase"/>
    <property type="match status" value="1"/>
</dbReference>
<keyword evidence="11" id="KW-0413">Isomerase</keyword>
<evidence type="ECO:0000256" key="12">
    <source>
        <dbReference type="SAM" id="MobiDB-lite"/>
    </source>
</evidence>
<comment type="cofactor">
    <cofactor evidence="2">
        <name>Mg(2+)</name>
        <dbReference type="ChEBI" id="CHEBI:18420"/>
    </cofactor>
</comment>
<dbReference type="CDD" id="cd03366">
    <property type="entry name" value="TOPRIM_TopoIIA_GyrB"/>
    <property type="match status" value="1"/>
</dbReference>
<dbReference type="Pfam" id="PF02518">
    <property type="entry name" value="HATPase_c"/>
    <property type="match status" value="1"/>
</dbReference>
<dbReference type="GO" id="GO:0005524">
    <property type="term" value="F:ATP binding"/>
    <property type="evidence" value="ECO:0007669"/>
    <property type="project" value="UniProtKB-KW"/>
</dbReference>
<dbReference type="InterPro" id="IPR002288">
    <property type="entry name" value="DNA_gyrase_B_C"/>
</dbReference>
<dbReference type="PROSITE" id="PS00177">
    <property type="entry name" value="TOPOISOMERASE_II"/>
    <property type="match status" value="1"/>
</dbReference>
<evidence type="ECO:0000256" key="9">
    <source>
        <dbReference type="ARBA" id="ARBA00023029"/>
    </source>
</evidence>
<dbReference type="CDD" id="cd00822">
    <property type="entry name" value="TopoII_Trans_DNA_gyrase"/>
    <property type="match status" value="1"/>
</dbReference>
<evidence type="ECO:0000256" key="1">
    <source>
        <dbReference type="ARBA" id="ARBA00000185"/>
    </source>
</evidence>
<evidence type="ECO:0000256" key="8">
    <source>
        <dbReference type="ARBA" id="ARBA00022842"/>
    </source>
</evidence>
<evidence type="ECO:0000256" key="6">
    <source>
        <dbReference type="ARBA" id="ARBA00022741"/>
    </source>
</evidence>
<dbReference type="PANTHER" id="PTHR45866:SF1">
    <property type="entry name" value="DNA GYRASE SUBUNIT B, MITOCHONDRIAL"/>
    <property type="match status" value="1"/>
</dbReference>
<keyword evidence="9" id="KW-0799">Topoisomerase</keyword>
<dbReference type="SUPFAM" id="SSF54211">
    <property type="entry name" value="Ribosomal protein S5 domain 2-like"/>
    <property type="match status" value="1"/>
</dbReference>
<evidence type="ECO:0000256" key="3">
    <source>
        <dbReference type="ARBA" id="ARBA00010708"/>
    </source>
</evidence>
<evidence type="ECO:0000256" key="10">
    <source>
        <dbReference type="ARBA" id="ARBA00023125"/>
    </source>
</evidence>
<dbReference type="InterPro" id="IPR013759">
    <property type="entry name" value="Topo_IIA_B_C"/>
</dbReference>
<evidence type="ECO:0000313" key="15">
    <source>
        <dbReference type="Proteomes" id="UP000823629"/>
    </source>
</evidence>
<protein>
    <recommendedName>
        <fullName evidence="4">DNA topoisomerase (ATP-hydrolyzing)</fullName>
        <ecNumber evidence="4">5.6.2.2</ecNumber>
    </recommendedName>
</protein>
<dbReference type="Pfam" id="PF00204">
    <property type="entry name" value="DNA_gyraseB"/>
    <property type="match status" value="1"/>
</dbReference>
<dbReference type="PRINTS" id="PR00418">
    <property type="entry name" value="TPI2FAMILY"/>
</dbReference>
<dbReference type="PANTHER" id="PTHR45866">
    <property type="entry name" value="DNA GYRASE/TOPOISOMERASE SUBUNIT B"/>
    <property type="match status" value="1"/>
</dbReference>
<dbReference type="GO" id="GO:0034335">
    <property type="term" value="F:DNA negative supercoiling activity"/>
    <property type="evidence" value="ECO:0007669"/>
    <property type="project" value="UniProtKB-ARBA"/>
</dbReference>
<dbReference type="PROSITE" id="PS50880">
    <property type="entry name" value="TOPRIM"/>
    <property type="match status" value="1"/>
</dbReference>
<keyword evidence="7" id="KW-0067">ATP-binding</keyword>
<dbReference type="InterPro" id="IPR006171">
    <property type="entry name" value="TOPRIM_dom"/>
</dbReference>
<evidence type="ECO:0000256" key="11">
    <source>
        <dbReference type="ARBA" id="ARBA00023235"/>
    </source>
</evidence>
<dbReference type="Gene3D" id="3.30.565.10">
    <property type="entry name" value="Histidine kinase-like ATPase, C-terminal domain"/>
    <property type="match status" value="1"/>
</dbReference>
<dbReference type="CDD" id="cd16928">
    <property type="entry name" value="HATPase_GyrB-like"/>
    <property type="match status" value="1"/>
</dbReference>
<keyword evidence="5" id="KW-0479">Metal-binding</keyword>
<comment type="catalytic activity">
    <reaction evidence="1">
        <text>ATP-dependent breakage, passage and rejoining of double-stranded DNA.</text>
        <dbReference type="EC" id="5.6.2.2"/>
    </reaction>
</comment>
<dbReference type="FunFam" id="3.40.50.670:FF:000002">
    <property type="entry name" value="DNA gyrase subunit B"/>
    <property type="match status" value="1"/>
</dbReference>
<feature type="region of interest" description="Disordered" evidence="12">
    <location>
        <begin position="1"/>
        <end position="34"/>
    </location>
</feature>
<comment type="caution">
    <text evidence="14">The sequence shown here is derived from an EMBL/GenBank/DDBJ whole genome shotgun (WGS) entry which is preliminary data.</text>
</comment>
<evidence type="ECO:0000256" key="5">
    <source>
        <dbReference type="ARBA" id="ARBA00022723"/>
    </source>
</evidence>
<evidence type="ECO:0000256" key="7">
    <source>
        <dbReference type="ARBA" id="ARBA00022840"/>
    </source>
</evidence>
<accession>A0A9D9D9W5</accession>
<feature type="compositionally biased region" description="Acidic residues" evidence="12">
    <location>
        <begin position="1"/>
        <end position="11"/>
    </location>
</feature>
<feature type="domain" description="Toprim" evidence="13">
    <location>
        <begin position="451"/>
        <end position="565"/>
    </location>
</feature>
<dbReference type="InterPro" id="IPR014721">
    <property type="entry name" value="Ribsml_uS5_D2-typ_fold_subgr"/>
</dbReference>
<dbReference type="Gene3D" id="3.40.50.670">
    <property type="match status" value="1"/>
</dbReference>
<dbReference type="InterPro" id="IPR034160">
    <property type="entry name" value="TOPRIM_GyrB"/>
</dbReference>
<reference evidence="14" key="2">
    <citation type="journal article" date="2021" name="PeerJ">
        <title>Extensive microbial diversity within the chicken gut microbiome revealed by metagenomics and culture.</title>
        <authorList>
            <person name="Gilroy R."/>
            <person name="Ravi A."/>
            <person name="Getino M."/>
            <person name="Pursley I."/>
            <person name="Horton D.L."/>
            <person name="Alikhan N.F."/>
            <person name="Baker D."/>
            <person name="Gharbi K."/>
            <person name="Hall N."/>
            <person name="Watson M."/>
            <person name="Adriaenssens E.M."/>
            <person name="Foster-Nyarko E."/>
            <person name="Jarju S."/>
            <person name="Secka A."/>
            <person name="Antonio M."/>
            <person name="Oren A."/>
            <person name="Chaudhuri R.R."/>
            <person name="La Ragione R."/>
            <person name="Hildebrand F."/>
            <person name="Pallen M.J."/>
        </authorList>
    </citation>
    <scope>NUCLEOTIDE SEQUENCE</scope>
    <source>
        <strain evidence="14">1748</strain>
    </source>
</reference>
<dbReference type="Gene3D" id="3.30.230.10">
    <property type="match status" value="1"/>
</dbReference>
<proteinExistence type="inferred from homology"/>
<dbReference type="InterPro" id="IPR003594">
    <property type="entry name" value="HATPase_dom"/>
</dbReference>
<dbReference type="EMBL" id="JADING010000045">
    <property type="protein sequence ID" value="MBO8414151.1"/>
    <property type="molecule type" value="Genomic_DNA"/>
</dbReference>
<name>A0A9D9D9W5_9BACL</name>
<keyword evidence="8" id="KW-0460">Magnesium</keyword>